<dbReference type="Pfam" id="PF05593">
    <property type="entry name" value="RHS_repeat"/>
    <property type="match status" value="4"/>
</dbReference>
<evidence type="ECO:0000256" key="5">
    <source>
        <dbReference type="ARBA" id="ARBA00023026"/>
    </source>
</evidence>
<accession>A0A4P2R6J5</accession>
<comment type="subcellular location">
    <subcellularLocation>
        <location evidence="1">Secreted</location>
    </subcellularLocation>
</comment>
<dbReference type="PANTHER" id="PTHR32305">
    <property type="match status" value="1"/>
</dbReference>
<dbReference type="Pfam" id="PF13517">
    <property type="entry name" value="FG-GAP_3"/>
    <property type="match status" value="1"/>
</dbReference>
<feature type="compositionally biased region" description="Low complexity" evidence="6">
    <location>
        <begin position="1"/>
        <end position="18"/>
    </location>
</feature>
<keyword evidence="5" id="KW-0843">Virulence</keyword>
<reference evidence="8 9" key="1">
    <citation type="submission" date="2015-09" db="EMBL/GenBank/DDBJ databases">
        <title>Sorangium comparison.</title>
        <authorList>
            <person name="Zaburannyi N."/>
            <person name="Bunk B."/>
            <person name="Overmann J."/>
            <person name="Mueller R."/>
        </authorList>
    </citation>
    <scope>NUCLEOTIDE SEQUENCE [LARGE SCALE GENOMIC DNA]</scope>
    <source>
        <strain evidence="8 9">So ce836</strain>
    </source>
</reference>
<feature type="region of interest" description="Disordered" evidence="6">
    <location>
        <begin position="1152"/>
        <end position="1176"/>
    </location>
</feature>
<evidence type="ECO:0000313" key="9">
    <source>
        <dbReference type="Proteomes" id="UP000295497"/>
    </source>
</evidence>
<dbReference type="InterPro" id="IPR006530">
    <property type="entry name" value="YD"/>
</dbReference>
<dbReference type="EMBL" id="CP012672">
    <property type="protein sequence ID" value="AUX38438.1"/>
    <property type="molecule type" value="Genomic_DNA"/>
</dbReference>
<evidence type="ECO:0000256" key="2">
    <source>
        <dbReference type="ARBA" id="ARBA00022525"/>
    </source>
</evidence>
<dbReference type="InterPro" id="IPR056823">
    <property type="entry name" value="TEN-like_YD-shell"/>
</dbReference>
<evidence type="ECO:0000256" key="3">
    <source>
        <dbReference type="ARBA" id="ARBA00022729"/>
    </source>
</evidence>
<dbReference type="NCBIfam" id="TIGR03696">
    <property type="entry name" value="Rhs_assc_core"/>
    <property type="match status" value="1"/>
</dbReference>
<dbReference type="Pfam" id="PF14428">
    <property type="entry name" value="DddA-like"/>
    <property type="match status" value="1"/>
</dbReference>
<evidence type="ECO:0000256" key="6">
    <source>
        <dbReference type="SAM" id="MobiDB-lite"/>
    </source>
</evidence>
<keyword evidence="4" id="KW-0677">Repeat</keyword>
<evidence type="ECO:0000313" key="8">
    <source>
        <dbReference type="EMBL" id="AUX38438.1"/>
    </source>
</evidence>
<dbReference type="Gene3D" id="2.180.10.10">
    <property type="entry name" value="RHS repeat-associated core"/>
    <property type="match status" value="2"/>
</dbReference>
<name>A0A4P2R6J5_SORCE</name>
<dbReference type="Pfam" id="PF25023">
    <property type="entry name" value="TEN_YD-shell"/>
    <property type="match status" value="1"/>
</dbReference>
<proteinExistence type="predicted"/>
<dbReference type="InterPro" id="IPR050708">
    <property type="entry name" value="T6SS_VgrG/RHS"/>
</dbReference>
<organism evidence="8 9">
    <name type="scientific">Sorangium cellulosum</name>
    <name type="common">Polyangium cellulosum</name>
    <dbReference type="NCBI Taxonomy" id="56"/>
    <lineage>
        <taxon>Bacteria</taxon>
        <taxon>Pseudomonadati</taxon>
        <taxon>Myxococcota</taxon>
        <taxon>Polyangia</taxon>
        <taxon>Polyangiales</taxon>
        <taxon>Polyangiaceae</taxon>
        <taxon>Sorangium</taxon>
    </lineage>
</organism>
<dbReference type="InterPro" id="IPR032724">
    <property type="entry name" value="SCP1.201-like"/>
</dbReference>
<evidence type="ECO:0000259" key="7">
    <source>
        <dbReference type="Pfam" id="PF25023"/>
    </source>
</evidence>
<protein>
    <submittedName>
        <fullName evidence="8">Type IV secretion protein Rhs</fullName>
    </submittedName>
</protein>
<dbReference type="InterPro" id="IPR022385">
    <property type="entry name" value="Rhs_assc_core"/>
</dbReference>
<dbReference type="NCBIfam" id="TIGR01643">
    <property type="entry name" value="YD_repeat_2x"/>
    <property type="match status" value="2"/>
</dbReference>
<dbReference type="InterPro" id="IPR028994">
    <property type="entry name" value="Integrin_alpha_N"/>
</dbReference>
<feature type="region of interest" description="Disordered" evidence="6">
    <location>
        <begin position="1"/>
        <end position="32"/>
    </location>
</feature>
<dbReference type="InterPro" id="IPR003284">
    <property type="entry name" value="Sal_SpvB"/>
</dbReference>
<evidence type="ECO:0000256" key="4">
    <source>
        <dbReference type="ARBA" id="ARBA00022737"/>
    </source>
</evidence>
<dbReference type="InterPro" id="IPR013517">
    <property type="entry name" value="FG-GAP"/>
</dbReference>
<dbReference type="SUPFAM" id="SSF69318">
    <property type="entry name" value="Integrin alpha N-terminal domain"/>
    <property type="match status" value="1"/>
</dbReference>
<sequence>MTACSDSPRLPPSLLELPDTPCPEPDEAASPFPAELPHSATVEAGAIAGSFGVTSTGEATYTIPLVVPPGRAGMQPELAVQYDSASGEGVLGMGFSVTGLSAVTRCPRNLAQDGEIRAVRYDEGDALCLDGKRLVEVGGGGEVVEYRTVPDTFARVVASYEGGWDRARGPKRLRVFTRAGRVLEYGGEPSGQVLAKGGVIRAWWATRVSDRSGNTIDFHYQNETSASEGYTVEHAPRRIEYTGHPRAAATRAIEFVYAPRRPGTGRVLYSRGMALRSSQQLDRIRMLGPGGALVREYRFSYTSGPATGRRLLNAVRECAADGRCKPATRFRWHHGTGPGFAEVGTRLRVPESERGSLMTMDATGDGRDDLVTTDLDLPVDDDNPITNFFVAPNRMAEGGSSSFGALALAHQEMHHAPPSPVQPELGTPIDYNDDGRMDIFLHDVHGRYPDWHVLLATPEGTFRRKSTGIRRKFGIDAPPPLDLNSRNASAHLADVDGDGIADLLQCEDTGSVFTDWTLHLWRPAASGFEPEPSRIPALRGHPCNAETHLADVDSDGKVDLLVYEATITGNGTLFGTTFEALSFVRPGEWTKRATGLPVLKAGSGGRVIVLDVNGDGLPDAVETGFDDGQLRTFINTGDGFAAGVSSLPSFVFDADAFAKLAAPIDHNSDGRQDLLMPIREPGGPVLWKILQATGSTGDGTFAVIDARLPVSEVLVDREITLAHPWAPRVTDVDGDGNQDVVLAVGKELRVFRSRLREEDLLWTVSDGMSAYDPEEAGHVPKVQIEYSHLSAAEPGVRGEQRTYLPRYDTGEPGDGACDYPVRCALGPRRVVSRYAVNNGADRLRTFQVAYRNGKYHRLGRGFLGFGVRIVRDAASGAGSAEFFDNVTFDPSDRSFPLAGHVVREWRWTPEPQQKGVSRVELSYTERLIHAILTNRGKSYFTLPVYQKQRREQGEHRRDSGKTLEEYVRDTWYAPTQVVSRTERLVSAWDAFGNIREESTSTAGVDLTLKVKRTFRNDEDAWLIGLLETQQECSRALSIEQCRTSSRAYDRHGRVRTESAGSDDDDPETVVRVRYTRDAFGNVIHTRAEDAFGGRRKACVSYDAEGVFPYAQRNPEGHVTYTRYDAGHGALEAVVDPNGLATQWAHDGLGRITEERRPDGTTTRATLSRTRDGGPRGDAWRVLRRTATDGGADETVELDGFGRPIRGWAYKARTDDGPAERVVQEIAFDQSGERVARRSLPAAEGTPRERMQVETYGHDATGRIAWHRAAWGAETRYRYLGRTVEVEGPGGRVTTIENDALGRPVRIVDPEGGVTSYAYGPFGGLWTVTDPGDAKTTTERDAYGRVRRHIDPDRGTAVAHYDGFGQQTSTVDALGREVSWKHDRLGRAVERSDEDGTTTWTWDEAEHGVGKLAEVASPEGHRTTYRYDALGRLREEELAIEGERFATTVDYDGHSRPFRLWYPQAEGERRFGVRRIFDAHGHLVGLRNERSREMFWRLEDTDEAGRIRIEEFGNGVTTERSYHETKGRLRRVATMKDHVVLQDLWYGYDDRLNLSSRRDDRLERTEHFRYDKLDRLTCAARHERFCLFETTYAPNGNIREKPDVGEYTYDPEHPHAVRTAGADVFAYDAVGNQVRRPGVEEIRYTAFDLPASITLAGGTGTVDLDYDGDQRRIRKTTPMEQTVYAGDLYERVTDLATGVVEHRYTVRSSERAVAVVTKRAGGEARTLYIHVDHLGSVDLLTEGRGEDAGREVERRSYDAFGARRDPVTWRRAPKAEAPPALLARGFTGHGSDDELGLVHMKGRLYDPKIGRFTTPDPVVSRPLFGQSWNAYSYVLNNPLAYVDPSGFQEAVPEDRGGSSRAAGAEFTSDELGLPPIEELVVARFPEHEARSDADANAMGAEVGGAVPPVDVGVYGTSAGFVPQPGPSSPEHASAASVVGEGLLGAGEGTGELALRVARSLVLSALTFGGYGTYELGRAMWDGYKENGVVGALNAVNPLYQIGRGAADTALAIDRDDYRAAGAAGVKTVIIGAATVFGAGRGLGALEEATTAAGIARGAPSLPVYTGGKTTGVLRTATGDMPLVSGYKGPSASMPRGTPGMNGRIKSHVEAHAAAVMRERGIKDATLHINQVPCSSATGCGAMLPRMLPEGAQLRVLGPDGYDQVFIGLPD</sequence>
<dbReference type="PANTHER" id="PTHR32305:SF15">
    <property type="entry name" value="PROTEIN RHSA-RELATED"/>
    <property type="match status" value="1"/>
</dbReference>
<dbReference type="Proteomes" id="UP000295497">
    <property type="component" value="Chromosome"/>
</dbReference>
<keyword evidence="2" id="KW-0964">Secreted</keyword>
<dbReference type="Pfam" id="PF03534">
    <property type="entry name" value="SpvB"/>
    <property type="match status" value="1"/>
</dbReference>
<keyword evidence="3" id="KW-0732">Signal</keyword>
<dbReference type="GO" id="GO:0005737">
    <property type="term" value="C:cytoplasm"/>
    <property type="evidence" value="ECO:0007669"/>
    <property type="project" value="InterPro"/>
</dbReference>
<dbReference type="Gene3D" id="2.130.10.130">
    <property type="entry name" value="Integrin alpha, N-terminal"/>
    <property type="match status" value="1"/>
</dbReference>
<dbReference type="GO" id="GO:0005576">
    <property type="term" value="C:extracellular region"/>
    <property type="evidence" value="ECO:0007669"/>
    <property type="project" value="UniProtKB-SubCell"/>
</dbReference>
<gene>
    <name evidence="8" type="ORF">SOCE836_106820</name>
</gene>
<evidence type="ECO:0000256" key="1">
    <source>
        <dbReference type="ARBA" id="ARBA00004613"/>
    </source>
</evidence>
<dbReference type="InterPro" id="IPR031325">
    <property type="entry name" value="RHS_repeat"/>
</dbReference>
<feature type="domain" description="Teneurin-like YD-shell" evidence="7">
    <location>
        <begin position="1507"/>
        <end position="1820"/>
    </location>
</feature>